<evidence type="ECO:0000256" key="1">
    <source>
        <dbReference type="SAM" id="Coils"/>
    </source>
</evidence>
<protein>
    <recommendedName>
        <fullName evidence="5">Centriolar coiled-coil protein of 110 kDa-like</fullName>
    </recommendedName>
</protein>
<dbReference type="PANTHER" id="PTHR13594:SF3">
    <property type="entry name" value="CENTRIOLAR COILED-COIL PROTEIN OF 110 KDA-LIKE ISOFORM X3"/>
    <property type="match status" value="1"/>
</dbReference>
<feature type="compositionally biased region" description="Polar residues" evidence="2">
    <location>
        <begin position="532"/>
        <end position="541"/>
    </location>
</feature>
<organism evidence="3 4">
    <name type="scientific">Aldrovandia affinis</name>
    <dbReference type="NCBI Taxonomy" id="143900"/>
    <lineage>
        <taxon>Eukaryota</taxon>
        <taxon>Metazoa</taxon>
        <taxon>Chordata</taxon>
        <taxon>Craniata</taxon>
        <taxon>Vertebrata</taxon>
        <taxon>Euteleostomi</taxon>
        <taxon>Actinopterygii</taxon>
        <taxon>Neopterygii</taxon>
        <taxon>Teleostei</taxon>
        <taxon>Notacanthiformes</taxon>
        <taxon>Halosauridae</taxon>
        <taxon>Aldrovandia</taxon>
    </lineage>
</organism>
<dbReference type="GO" id="GO:0032053">
    <property type="term" value="P:ciliary basal body organization"/>
    <property type="evidence" value="ECO:0007669"/>
    <property type="project" value="TreeGrafter"/>
</dbReference>
<dbReference type="GO" id="GO:0007099">
    <property type="term" value="P:centriole replication"/>
    <property type="evidence" value="ECO:0007669"/>
    <property type="project" value="InterPro"/>
</dbReference>
<sequence>MESYEEFCSSSLARLQTEGKRKMCCEASSPQGALSLIRFHGRAVLLPVMSEEQRWEMAQYRQRAAQLDAERQSLHRTSLLTRVQAILDSVQVCKLPEGEERPPTPPTRCSPKPEYSNGFALLPNMAGPTWGERGSVGDATETVPPERETPVFLDGMRGEGLEEWGDGGEEGAVSLQSLLKKSREYLEREQGWGSQGSCVATPTATPRNALRESLSDKENESGGGQPCHGPNQSPPSPDHGHPGSDPNGSPDPLPCSLTGPYAQVPNPEPSQSPRPHRRRPRPISAGNIYISFPVCMAEQERGALAGWGPSEKRSPDNPSPTDSLSPTGAGARRGSHSGAEVGLVSACVLAPTGQDSVAPGFRRRSQTLDSQLYPCHSGPPVDRSQERVPRFMGGIPWRTPCRRSPPVPLNQSYDVESPAPALLRPQVARSPTPGHMKRSLDMEGQLTLDLQTTPLEQQDNKTREAQWEVQALEAMQRQLEEDHALQLSLLIAEQEREHQRLQQELEERERRLRDQGGKRATAGDLGADWQGQRDSCPTLSPASATLKLAGHTLSPAERSPGPIRSMGFPSSLSPSSPSPALQPPVYLWGPSWGSSKMRGRLSQRSRNVCGKELLSVFVRVLTPELHAALCRLGAVARGFLTRRLLMTEKVKHLRQTVQDMQEFIGSFQTEGPLRRSSVSAQDLSLQERVRAQLRAALFDVHDIFFEMPVEERLTLLQQERELRLERKLREMEKAKSPRDRVSLSAATQKSLDRKKQRVVGSPGQAKRMQHKPKSPPTNRVLQPSQGQNAPVPGQLLRQGSLYRKGPEERVKHSDSLRKQHSLG</sequence>
<dbReference type="Proteomes" id="UP001221898">
    <property type="component" value="Unassembled WGS sequence"/>
</dbReference>
<feature type="region of interest" description="Disordered" evidence="2">
    <location>
        <begin position="731"/>
        <end position="823"/>
    </location>
</feature>
<evidence type="ECO:0000256" key="2">
    <source>
        <dbReference type="SAM" id="MobiDB-lite"/>
    </source>
</evidence>
<feature type="coiled-coil region" evidence="1">
    <location>
        <begin position="50"/>
        <end position="77"/>
    </location>
</feature>
<evidence type="ECO:0000313" key="4">
    <source>
        <dbReference type="Proteomes" id="UP001221898"/>
    </source>
</evidence>
<feature type="compositionally biased region" description="Basic and acidic residues" evidence="2">
    <location>
        <begin position="731"/>
        <end position="741"/>
    </location>
</feature>
<evidence type="ECO:0008006" key="5">
    <source>
        <dbReference type="Google" id="ProtNLM"/>
    </source>
</evidence>
<feature type="region of interest" description="Disordered" evidence="2">
    <location>
        <begin position="213"/>
        <end position="283"/>
    </location>
</feature>
<feature type="region of interest" description="Disordered" evidence="2">
    <location>
        <begin position="553"/>
        <end position="580"/>
    </location>
</feature>
<proteinExistence type="predicted"/>
<name>A0AAD7WJW9_9TELE</name>
<dbReference type="Pfam" id="PF16025">
    <property type="entry name" value="CaM_bind"/>
    <property type="match status" value="1"/>
</dbReference>
<comment type="caution">
    <text evidence="3">The sequence shown here is derived from an EMBL/GenBank/DDBJ whole genome shotgun (WGS) entry which is preliminary data.</text>
</comment>
<accession>A0AAD7WJW9</accession>
<feature type="compositionally biased region" description="Low complexity" evidence="2">
    <location>
        <begin position="328"/>
        <end position="337"/>
    </location>
</feature>
<evidence type="ECO:0000313" key="3">
    <source>
        <dbReference type="EMBL" id="KAJ8398744.1"/>
    </source>
</evidence>
<dbReference type="InterPro" id="IPR033207">
    <property type="entry name" value="CCP110"/>
</dbReference>
<feature type="compositionally biased region" description="Polar residues" evidence="2">
    <location>
        <begin position="776"/>
        <end position="788"/>
    </location>
</feature>
<dbReference type="GO" id="GO:0032465">
    <property type="term" value="P:regulation of cytokinesis"/>
    <property type="evidence" value="ECO:0007669"/>
    <property type="project" value="InterPro"/>
</dbReference>
<reference evidence="3" key="1">
    <citation type="journal article" date="2023" name="Science">
        <title>Genome structures resolve the early diversification of teleost fishes.</title>
        <authorList>
            <person name="Parey E."/>
            <person name="Louis A."/>
            <person name="Montfort J."/>
            <person name="Bouchez O."/>
            <person name="Roques C."/>
            <person name="Iampietro C."/>
            <person name="Lluch J."/>
            <person name="Castinel A."/>
            <person name="Donnadieu C."/>
            <person name="Desvignes T."/>
            <person name="Floi Bucao C."/>
            <person name="Jouanno E."/>
            <person name="Wen M."/>
            <person name="Mejri S."/>
            <person name="Dirks R."/>
            <person name="Jansen H."/>
            <person name="Henkel C."/>
            <person name="Chen W.J."/>
            <person name="Zahm M."/>
            <person name="Cabau C."/>
            <person name="Klopp C."/>
            <person name="Thompson A.W."/>
            <person name="Robinson-Rechavi M."/>
            <person name="Braasch I."/>
            <person name="Lecointre G."/>
            <person name="Bobe J."/>
            <person name="Postlethwait J.H."/>
            <person name="Berthelot C."/>
            <person name="Roest Crollius H."/>
            <person name="Guiguen Y."/>
        </authorList>
    </citation>
    <scope>NUCLEOTIDE SEQUENCE</scope>
    <source>
        <strain evidence="3">NC1722</strain>
    </source>
</reference>
<dbReference type="GO" id="GO:1903723">
    <property type="term" value="P:negative regulation of centriole elongation"/>
    <property type="evidence" value="ECO:0007669"/>
    <property type="project" value="TreeGrafter"/>
</dbReference>
<feature type="compositionally biased region" description="Basic and acidic residues" evidence="2">
    <location>
        <begin position="501"/>
        <end position="517"/>
    </location>
</feature>
<dbReference type="EMBL" id="JAINUG010000088">
    <property type="protein sequence ID" value="KAJ8398744.1"/>
    <property type="molecule type" value="Genomic_DNA"/>
</dbReference>
<dbReference type="AlphaFoldDB" id="A0AAD7WJW9"/>
<feature type="compositionally biased region" description="Basic and acidic residues" evidence="2">
    <location>
        <begin position="804"/>
        <end position="817"/>
    </location>
</feature>
<feature type="region of interest" description="Disordered" evidence="2">
    <location>
        <begin position="501"/>
        <end position="541"/>
    </location>
</feature>
<gene>
    <name evidence="3" type="ORF">AAFF_G00419410</name>
</gene>
<feature type="region of interest" description="Disordered" evidence="2">
    <location>
        <begin position="130"/>
        <end position="169"/>
    </location>
</feature>
<dbReference type="PANTHER" id="PTHR13594">
    <property type="entry name" value="CENTRIOLAR COILED-COIL PROTEIN OF 110 KDA"/>
    <property type="match status" value="1"/>
</dbReference>
<dbReference type="GO" id="GO:0005814">
    <property type="term" value="C:centriole"/>
    <property type="evidence" value="ECO:0007669"/>
    <property type="project" value="InterPro"/>
</dbReference>
<feature type="region of interest" description="Disordered" evidence="2">
    <location>
        <begin position="306"/>
        <end position="337"/>
    </location>
</feature>
<keyword evidence="4" id="KW-1185">Reference proteome</keyword>
<keyword evidence="1" id="KW-0175">Coiled coil</keyword>